<keyword evidence="3" id="KW-0479">Metal-binding</keyword>
<dbReference type="SUPFAM" id="SSF47473">
    <property type="entry name" value="EF-hand"/>
    <property type="match status" value="1"/>
</dbReference>
<dbReference type="GO" id="GO:0005509">
    <property type="term" value="F:calcium ion binding"/>
    <property type="evidence" value="ECO:0007669"/>
    <property type="project" value="InterPro"/>
</dbReference>
<dbReference type="Gene3D" id="1.10.238.10">
    <property type="entry name" value="EF-hand"/>
    <property type="match status" value="1"/>
</dbReference>
<evidence type="ECO:0000256" key="3">
    <source>
        <dbReference type="ARBA" id="ARBA00022723"/>
    </source>
</evidence>
<evidence type="ECO:0000256" key="6">
    <source>
        <dbReference type="ARBA" id="ARBA00023288"/>
    </source>
</evidence>
<keyword evidence="4" id="KW-0677">Repeat</keyword>
<sequence>MQSLSDNQEKSFLNLIVQTSSKGLVFLRRLETKNLFRSRLALQLTLSQITKLSNQFNLSSKEIEGWYERFICCYPYGYVSFQEFLIYLKQLNIYRENQQHQLSKSLIKQLFYTLDINNDKQLNFEEFFQFNLLINQGTDEDKLKLILNLHDRQQNYYTQQDIVNILTNMFALFNIPTLENNLSQRINTILTYADMDNKKAKICWNTFCTYVLNNSSSLELLLSNQLNSEDF</sequence>
<dbReference type="AlphaFoldDB" id="A0A814RUX3"/>
<comment type="caution">
    <text evidence="8">The sequence shown here is derived from an EMBL/GenBank/DDBJ whole genome shotgun (WGS) entry which is preliminary data.</text>
</comment>
<organism evidence="8 9">
    <name type="scientific">Rotaria sordida</name>
    <dbReference type="NCBI Taxonomy" id="392033"/>
    <lineage>
        <taxon>Eukaryota</taxon>
        <taxon>Metazoa</taxon>
        <taxon>Spiralia</taxon>
        <taxon>Gnathifera</taxon>
        <taxon>Rotifera</taxon>
        <taxon>Eurotatoria</taxon>
        <taxon>Bdelloidea</taxon>
        <taxon>Philodinida</taxon>
        <taxon>Philodinidae</taxon>
        <taxon>Rotaria</taxon>
    </lineage>
</organism>
<keyword evidence="2" id="KW-0519">Myristate</keyword>
<evidence type="ECO:0000256" key="4">
    <source>
        <dbReference type="ARBA" id="ARBA00022737"/>
    </source>
</evidence>
<evidence type="ECO:0000313" key="9">
    <source>
        <dbReference type="Proteomes" id="UP000663870"/>
    </source>
</evidence>
<dbReference type="PANTHER" id="PTHR23055">
    <property type="entry name" value="CALCIUM BINDING PROTEINS"/>
    <property type="match status" value="1"/>
</dbReference>
<protein>
    <recommendedName>
        <fullName evidence="7">EF-hand domain-containing protein</fullName>
    </recommendedName>
</protein>
<evidence type="ECO:0000313" key="8">
    <source>
        <dbReference type="EMBL" id="CAF1136820.1"/>
    </source>
</evidence>
<dbReference type="Pfam" id="PF13833">
    <property type="entry name" value="EF-hand_8"/>
    <property type="match status" value="1"/>
</dbReference>
<evidence type="ECO:0000256" key="1">
    <source>
        <dbReference type="ARBA" id="ARBA00006049"/>
    </source>
</evidence>
<evidence type="ECO:0000256" key="2">
    <source>
        <dbReference type="ARBA" id="ARBA00022707"/>
    </source>
</evidence>
<comment type="similarity">
    <text evidence="1">Belongs to the recoverin family.</text>
</comment>
<dbReference type="Proteomes" id="UP000663870">
    <property type="component" value="Unassembled WGS sequence"/>
</dbReference>
<dbReference type="PROSITE" id="PS50222">
    <property type="entry name" value="EF_HAND_2"/>
    <property type="match status" value="1"/>
</dbReference>
<feature type="domain" description="EF-hand" evidence="7">
    <location>
        <begin position="102"/>
        <end position="137"/>
    </location>
</feature>
<dbReference type="InterPro" id="IPR002048">
    <property type="entry name" value="EF_hand_dom"/>
</dbReference>
<dbReference type="PANTHER" id="PTHR23055:SF178">
    <property type="entry name" value="NEUROCALCIN HOMOLOG"/>
    <property type="match status" value="1"/>
</dbReference>
<dbReference type="InterPro" id="IPR018247">
    <property type="entry name" value="EF_Hand_1_Ca_BS"/>
</dbReference>
<name>A0A814RUX3_9BILA</name>
<dbReference type="PROSITE" id="PS00018">
    <property type="entry name" value="EF_HAND_1"/>
    <property type="match status" value="1"/>
</dbReference>
<evidence type="ECO:0000259" key="7">
    <source>
        <dbReference type="PROSITE" id="PS50222"/>
    </source>
</evidence>
<dbReference type="EMBL" id="CAJNOL010000609">
    <property type="protein sequence ID" value="CAF1136820.1"/>
    <property type="molecule type" value="Genomic_DNA"/>
</dbReference>
<evidence type="ECO:0000256" key="5">
    <source>
        <dbReference type="ARBA" id="ARBA00022837"/>
    </source>
</evidence>
<keyword evidence="9" id="KW-1185">Reference proteome</keyword>
<gene>
    <name evidence="8" type="ORF">JXQ802_LOCUS21000</name>
</gene>
<reference evidence="8" key="1">
    <citation type="submission" date="2021-02" db="EMBL/GenBank/DDBJ databases">
        <authorList>
            <person name="Nowell W R."/>
        </authorList>
    </citation>
    <scope>NUCLEOTIDE SEQUENCE</scope>
</reference>
<accession>A0A814RUX3</accession>
<proteinExistence type="inferred from homology"/>
<dbReference type="InterPro" id="IPR011992">
    <property type="entry name" value="EF-hand-dom_pair"/>
</dbReference>
<keyword evidence="6" id="KW-0449">Lipoprotein</keyword>
<keyword evidence="5" id="KW-0106">Calcium</keyword>
<dbReference type="InterPro" id="IPR028846">
    <property type="entry name" value="Recoverin"/>
</dbReference>